<dbReference type="GO" id="GO:0003677">
    <property type="term" value="F:DNA binding"/>
    <property type="evidence" value="ECO:0007669"/>
    <property type="project" value="UniProtKB-UniRule"/>
</dbReference>
<dbReference type="EC" id="2.7.7.6" evidence="7"/>
<dbReference type="GO" id="GO:0000428">
    <property type="term" value="C:DNA-directed RNA polymerase complex"/>
    <property type="evidence" value="ECO:0007669"/>
    <property type="project" value="UniProtKB-KW"/>
</dbReference>
<dbReference type="HAMAP" id="MF_00366">
    <property type="entry name" value="RNApol_bact_RpoZ"/>
    <property type="match status" value="1"/>
</dbReference>
<dbReference type="InterPro" id="IPR036161">
    <property type="entry name" value="RPB6/omega-like_sf"/>
</dbReference>
<evidence type="ECO:0000256" key="6">
    <source>
        <dbReference type="ARBA" id="ARBA00048552"/>
    </source>
</evidence>
<dbReference type="SUPFAM" id="SSF63562">
    <property type="entry name" value="RPB6/omega subunit-like"/>
    <property type="match status" value="1"/>
</dbReference>
<comment type="subunit">
    <text evidence="7">The RNAP catalytic core consists of 2 alpha, 1 beta, 1 beta' and 1 omega subunit. When a sigma factor is associated with the core the holoenzyme is formed, which can initiate transcription.</text>
</comment>
<keyword evidence="5 7" id="KW-0804">Transcription</keyword>
<evidence type="ECO:0000256" key="7">
    <source>
        <dbReference type="HAMAP-Rule" id="MF_00366"/>
    </source>
</evidence>
<name>A0A1C9CBI5_9FLOR</name>
<gene>
    <name evidence="8" type="primary">ycf61</name>
    <name evidence="7" type="synonym">rpoZ</name>
    <name evidence="8" type="ORF">Apop_073</name>
</gene>
<sequence length="74" mass="8724">MMLAKLIHNSHIIYKIERLLDSSNNRYNITLKVSERAKMKKYEDLDIVTESELKPVIRAIIEITNENIIKELII</sequence>
<evidence type="ECO:0000256" key="1">
    <source>
        <dbReference type="ARBA" id="ARBA00006711"/>
    </source>
</evidence>
<comment type="catalytic activity">
    <reaction evidence="6 7">
        <text>RNA(n) + a ribonucleoside 5'-triphosphate = RNA(n+1) + diphosphate</text>
        <dbReference type="Rhea" id="RHEA:21248"/>
        <dbReference type="Rhea" id="RHEA-COMP:14527"/>
        <dbReference type="Rhea" id="RHEA-COMP:17342"/>
        <dbReference type="ChEBI" id="CHEBI:33019"/>
        <dbReference type="ChEBI" id="CHEBI:61557"/>
        <dbReference type="ChEBI" id="CHEBI:140395"/>
        <dbReference type="EC" id="2.7.7.6"/>
    </reaction>
</comment>
<keyword evidence="2 7" id="KW-0240">DNA-directed RNA polymerase</keyword>
<accession>A0A1C9CBI5</accession>
<evidence type="ECO:0000313" key="8">
    <source>
        <dbReference type="EMBL" id="AOM65763.1"/>
    </source>
</evidence>
<dbReference type="InterPro" id="IPR003716">
    <property type="entry name" value="DNA-dir_RNA_pol_omega"/>
</dbReference>
<proteinExistence type="inferred from homology"/>
<evidence type="ECO:0000256" key="2">
    <source>
        <dbReference type="ARBA" id="ARBA00022478"/>
    </source>
</evidence>
<keyword evidence="8" id="KW-0934">Plastid</keyword>
<evidence type="ECO:0000256" key="4">
    <source>
        <dbReference type="ARBA" id="ARBA00022695"/>
    </source>
</evidence>
<keyword evidence="4 7" id="KW-0548">Nucleotidyltransferase</keyword>
<comment type="function">
    <text evidence="7">Promotes RNA polymerase assembly. Latches the N- and C-terminal regions of the beta' subunit thereby facilitating its interaction with the beta and alpha subunits.</text>
</comment>
<comment type="similarity">
    <text evidence="1 7">Belongs to the RNA polymerase subunit omega family.</text>
</comment>
<organism evidence="8">
    <name type="scientific">Apophlaea sinclairii</name>
    <dbReference type="NCBI Taxonomy" id="212746"/>
    <lineage>
        <taxon>Eukaryota</taxon>
        <taxon>Rhodophyta</taxon>
        <taxon>Florideophyceae</taxon>
        <taxon>Hildenbrandiophycidae</taxon>
        <taxon>Hildenbrandiales</taxon>
        <taxon>Hildenbrandiaceae</taxon>
        <taxon>Apophlaea</taxon>
    </lineage>
</organism>
<dbReference type="GO" id="GO:0006351">
    <property type="term" value="P:DNA-templated transcription"/>
    <property type="evidence" value="ECO:0007669"/>
    <property type="project" value="UniProtKB-UniRule"/>
</dbReference>
<dbReference type="AlphaFoldDB" id="A0A1C9CBI5"/>
<dbReference type="EMBL" id="KX284716">
    <property type="protein sequence ID" value="AOM65763.1"/>
    <property type="molecule type" value="Genomic_DNA"/>
</dbReference>
<keyword evidence="3 7" id="KW-0808">Transferase</keyword>
<dbReference type="GO" id="GO:0003899">
    <property type="term" value="F:DNA-directed RNA polymerase activity"/>
    <property type="evidence" value="ECO:0007669"/>
    <property type="project" value="UniProtKB-UniRule"/>
</dbReference>
<dbReference type="RefSeq" id="YP_009296623.1">
    <property type="nucleotide sequence ID" value="NC_031172.1"/>
</dbReference>
<evidence type="ECO:0000256" key="3">
    <source>
        <dbReference type="ARBA" id="ARBA00022679"/>
    </source>
</evidence>
<geneLocation type="plastid" evidence="8"/>
<dbReference type="GeneID" id="29072999"/>
<protein>
    <recommendedName>
        <fullName evidence="7">DNA-directed RNA polymerase subunit omega</fullName>
        <shortName evidence="7">RNAP omega subunit</shortName>
        <ecNumber evidence="7">2.7.7.6</ecNumber>
    </recommendedName>
    <alternativeName>
        <fullName evidence="7">RNA polymerase omega subunit</fullName>
    </alternativeName>
    <alternativeName>
        <fullName evidence="7">Transcriptase subunit omega</fullName>
    </alternativeName>
</protein>
<reference evidence="8" key="1">
    <citation type="journal article" date="2016" name="BMC Biol.">
        <title>Parallel evolution of highly conserved plastid genome architecture in red seaweeds and seed plants.</title>
        <authorList>
            <person name="Lee J."/>
            <person name="Cho C.H."/>
            <person name="Park S.I."/>
            <person name="Choi J.W."/>
            <person name="Song H.S."/>
            <person name="West J.A."/>
            <person name="Bhattacharya D."/>
            <person name="Yoon H.S."/>
        </authorList>
    </citation>
    <scope>NUCLEOTIDE SEQUENCE</scope>
</reference>
<evidence type="ECO:0000256" key="5">
    <source>
        <dbReference type="ARBA" id="ARBA00023163"/>
    </source>
</evidence>